<organism evidence="1 2">
    <name type="scientific">Clostridium colicanis DSM 13634</name>
    <dbReference type="NCBI Taxonomy" id="1121305"/>
    <lineage>
        <taxon>Bacteria</taxon>
        <taxon>Bacillati</taxon>
        <taxon>Bacillota</taxon>
        <taxon>Clostridia</taxon>
        <taxon>Eubacteriales</taxon>
        <taxon>Clostridiaceae</taxon>
        <taxon>Clostridium</taxon>
    </lineage>
</organism>
<dbReference type="InterPro" id="IPR052022">
    <property type="entry name" value="26kDa_periplasmic_antigen"/>
</dbReference>
<dbReference type="PANTHER" id="PTHR34387">
    <property type="entry name" value="SLR1258 PROTEIN"/>
    <property type="match status" value="1"/>
</dbReference>
<proteinExistence type="predicted"/>
<dbReference type="PANTHER" id="PTHR34387:SF1">
    <property type="entry name" value="PERIPLASMIC IMMUNOGENIC PROTEIN"/>
    <property type="match status" value="1"/>
</dbReference>
<dbReference type="EMBL" id="LTBB01000011">
    <property type="protein sequence ID" value="KYH28382.1"/>
    <property type="molecule type" value="Genomic_DNA"/>
</dbReference>
<evidence type="ECO:0000313" key="1">
    <source>
        <dbReference type="EMBL" id="KYH28382.1"/>
    </source>
</evidence>
<comment type="caution">
    <text evidence="1">The sequence shown here is derived from an EMBL/GenBank/DDBJ whole genome shotgun (WGS) entry which is preliminary data.</text>
</comment>
<evidence type="ECO:0000313" key="2">
    <source>
        <dbReference type="Proteomes" id="UP000075374"/>
    </source>
</evidence>
<dbReference type="Pfam" id="PF04402">
    <property type="entry name" value="SIMPL"/>
    <property type="match status" value="1"/>
</dbReference>
<protein>
    <submittedName>
        <fullName evidence="1">26 kDa periplasmic immunogenic protein</fullName>
    </submittedName>
</protein>
<keyword evidence="2" id="KW-1185">Reference proteome</keyword>
<dbReference type="Gene3D" id="3.30.110.170">
    <property type="entry name" value="Protein of unknown function (DUF541), domain 1"/>
    <property type="match status" value="1"/>
</dbReference>
<sequence>MFYMYNSPYDLWSNNQKYRDRSVKVKKPRMVLEGIGTIKVDPDIAVIILGVTTEGDRVEVIQRENGEKVQQIIESLMRTGLEKRNIETESYSIVPQYDYVEGKQIFKGYRVTNTLKITVSNIEEVGRIIDIAVENGANVVNSVNFLVSKSSNYYKIALSKAVIDAVDKAINMEKTLNIIVDRIPIDISEESSSKNIFEGRRELMASTVSTPIIGGEIEITAKVKAIFRYRKL</sequence>
<gene>
    <name evidence="1" type="ORF">CLCOL_21100</name>
</gene>
<accession>A0A151AL79</accession>
<dbReference type="Proteomes" id="UP000075374">
    <property type="component" value="Unassembled WGS sequence"/>
</dbReference>
<reference evidence="1 2" key="1">
    <citation type="submission" date="2016-02" db="EMBL/GenBank/DDBJ databases">
        <title>Genome sequence of Clostridium colicanis DSM 13634.</title>
        <authorList>
            <person name="Poehlein A."/>
            <person name="Daniel R."/>
        </authorList>
    </citation>
    <scope>NUCLEOTIDE SEQUENCE [LARGE SCALE GENOMIC DNA]</scope>
    <source>
        <strain evidence="1 2">DSM 13634</strain>
    </source>
</reference>
<name>A0A151AL79_9CLOT</name>
<dbReference type="Gene3D" id="3.30.70.2970">
    <property type="entry name" value="Protein of unknown function (DUF541), domain 2"/>
    <property type="match status" value="1"/>
</dbReference>
<dbReference type="STRING" id="1121305.CLCOL_21100"/>
<dbReference type="RefSeq" id="WP_061858916.1">
    <property type="nucleotide sequence ID" value="NZ_LTBB01000011.1"/>
</dbReference>
<dbReference type="InterPro" id="IPR007497">
    <property type="entry name" value="SIMPL/DUF541"/>
</dbReference>
<dbReference type="AlphaFoldDB" id="A0A151AL79"/>
<dbReference type="PATRIC" id="fig|1121305.3.peg.2112"/>
<dbReference type="GO" id="GO:0006974">
    <property type="term" value="P:DNA damage response"/>
    <property type="evidence" value="ECO:0007669"/>
    <property type="project" value="TreeGrafter"/>
</dbReference>